<reference evidence="2" key="1">
    <citation type="journal article" date="2014" name="Int. J. Syst. Evol. Microbiol.">
        <title>Complete genome sequence of Corynebacterium casei LMG S-19264T (=DSM 44701T), isolated from a smear-ripened cheese.</title>
        <authorList>
            <consortium name="US DOE Joint Genome Institute (JGI-PGF)"/>
            <person name="Walter F."/>
            <person name="Albersmeier A."/>
            <person name="Kalinowski J."/>
            <person name="Ruckert C."/>
        </authorList>
    </citation>
    <scope>NUCLEOTIDE SEQUENCE</scope>
    <source>
        <strain evidence="2">CGMCC 1.12408</strain>
    </source>
</reference>
<protein>
    <submittedName>
        <fullName evidence="2">Nuclease</fullName>
    </submittedName>
</protein>
<dbReference type="AlphaFoldDB" id="A0A916W6G6"/>
<accession>A0A916W6G6</accession>
<evidence type="ECO:0000259" key="1">
    <source>
        <dbReference type="PROSITE" id="PS50965"/>
    </source>
</evidence>
<reference evidence="2" key="2">
    <citation type="submission" date="2020-09" db="EMBL/GenBank/DDBJ databases">
        <authorList>
            <person name="Sun Q."/>
            <person name="Zhou Y."/>
        </authorList>
    </citation>
    <scope>NUCLEOTIDE SEQUENCE</scope>
    <source>
        <strain evidence="2">CGMCC 1.12408</strain>
    </source>
</reference>
<dbReference type="InterPro" id="IPR011528">
    <property type="entry name" value="NERD"/>
</dbReference>
<proteinExistence type="predicted"/>
<evidence type="ECO:0000313" key="2">
    <source>
        <dbReference type="EMBL" id="GGA70154.1"/>
    </source>
</evidence>
<dbReference type="EMBL" id="BMEY01000005">
    <property type="protein sequence ID" value="GGA70154.1"/>
    <property type="molecule type" value="Genomic_DNA"/>
</dbReference>
<gene>
    <name evidence="2" type="ORF">GCM10008025_12580</name>
</gene>
<name>A0A916W6G6_9BACI</name>
<comment type="caution">
    <text evidence="2">The sequence shown here is derived from an EMBL/GenBank/DDBJ whole genome shotgun (WGS) entry which is preliminary data.</text>
</comment>
<dbReference type="Proteomes" id="UP000613512">
    <property type="component" value="Unassembled WGS sequence"/>
</dbReference>
<dbReference type="RefSeq" id="WP_188383827.1">
    <property type="nucleotide sequence ID" value="NZ_BMEY01000005.1"/>
</dbReference>
<dbReference type="Pfam" id="PF08378">
    <property type="entry name" value="NERD"/>
    <property type="match status" value="1"/>
</dbReference>
<evidence type="ECO:0000313" key="3">
    <source>
        <dbReference type="Proteomes" id="UP000613512"/>
    </source>
</evidence>
<organism evidence="2 3">
    <name type="scientific">Ornithinibacillus halotolerans</name>
    <dbReference type="NCBI Taxonomy" id="1274357"/>
    <lineage>
        <taxon>Bacteria</taxon>
        <taxon>Bacillati</taxon>
        <taxon>Bacillota</taxon>
        <taxon>Bacilli</taxon>
        <taxon>Bacillales</taxon>
        <taxon>Bacillaceae</taxon>
        <taxon>Ornithinibacillus</taxon>
    </lineage>
</organism>
<sequence length="301" mass="35337">MEYKVREKSYELEVLEVLNRRMDLIEHDRKNYYNLKKGYEGELAFDARTRQLSCDCLILNDLLLQAGTTTFQIDTLILADLFYLYEVKNFEGDYYYDNDRIYNKANYEILNPVNQLTRTETLFRQVLQNIGVNTSSLSSSVVFINPEFTLFQAPIDKPFIFPSQLNRYLKEFNSIPSIINRNHKALADKLISMHLTKSPYTKLPEYRYDELRKGIVCMMCGSYTVSVVGRKCVCGRCGSVEAADKVVLRNIEEIKLLFPDLKITTSIVQDWCKVISSRKMIRRILYENFELKGKNRWAYFE</sequence>
<dbReference type="PROSITE" id="PS50965">
    <property type="entry name" value="NERD"/>
    <property type="match status" value="1"/>
</dbReference>
<feature type="domain" description="NERD" evidence="1">
    <location>
        <begin position="37"/>
        <end position="146"/>
    </location>
</feature>
<keyword evidence="3" id="KW-1185">Reference proteome</keyword>